<accession>A0A438HK00</accession>
<organism evidence="3 4">
    <name type="scientific">Vitis vinifera</name>
    <name type="common">Grape</name>
    <dbReference type="NCBI Taxonomy" id="29760"/>
    <lineage>
        <taxon>Eukaryota</taxon>
        <taxon>Viridiplantae</taxon>
        <taxon>Streptophyta</taxon>
        <taxon>Embryophyta</taxon>
        <taxon>Tracheophyta</taxon>
        <taxon>Spermatophyta</taxon>
        <taxon>Magnoliopsida</taxon>
        <taxon>eudicotyledons</taxon>
        <taxon>Gunneridae</taxon>
        <taxon>Pentapetalae</taxon>
        <taxon>rosids</taxon>
        <taxon>Vitales</taxon>
        <taxon>Vitaceae</taxon>
        <taxon>Viteae</taxon>
        <taxon>Vitis</taxon>
    </lineage>
</organism>
<dbReference type="Proteomes" id="UP000288805">
    <property type="component" value="Unassembled WGS sequence"/>
</dbReference>
<feature type="domain" description="Reverse transcriptase Ty1/copia-type" evidence="2">
    <location>
        <begin position="232"/>
        <end position="321"/>
    </location>
</feature>
<dbReference type="AlphaFoldDB" id="A0A438HK00"/>
<evidence type="ECO:0000256" key="1">
    <source>
        <dbReference type="SAM" id="MobiDB-lite"/>
    </source>
</evidence>
<feature type="compositionally biased region" description="Polar residues" evidence="1">
    <location>
        <begin position="77"/>
        <end position="89"/>
    </location>
</feature>
<evidence type="ECO:0000259" key="2">
    <source>
        <dbReference type="Pfam" id="PF07727"/>
    </source>
</evidence>
<comment type="caution">
    <text evidence="3">The sequence shown here is derived from an EMBL/GenBank/DDBJ whole genome shotgun (WGS) entry which is preliminary data.</text>
</comment>
<dbReference type="SUPFAM" id="SSF56672">
    <property type="entry name" value="DNA/RNA polymerases"/>
    <property type="match status" value="1"/>
</dbReference>
<dbReference type="InterPro" id="IPR013103">
    <property type="entry name" value="RVT_2"/>
</dbReference>
<dbReference type="EMBL" id="QGNW01000212">
    <property type="protein sequence ID" value="RVW84719.1"/>
    <property type="molecule type" value="Genomic_DNA"/>
</dbReference>
<name>A0A438HK00_VITVI</name>
<protein>
    <submittedName>
        <fullName evidence="3">Retrovirus-related Pol polyprotein from transposon RE1</fullName>
    </submittedName>
</protein>
<dbReference type="PANTHER" id="PTHR11439">
    <property type="entry name" value="GAG-POL-RELATED RETROTRANSPOSON"/>
    <property type="match status" value="1"/>
</dbReference>
<dbReference type="InterPro" id="IPR043502">
    <property type="entry name" value="DNA/RNA_pol_sf"/>
</dbReference>
<proteinExistence type="predicted"/>
<sequence>MDVTFFENQLYLSQYSLQGENNVEQLLNQPSLPEQPPNLLPNPTVSPEQLLNQPSHPPEQPEHLLNQLVFEIDKPEQTNPTEPEVSTTKIDSRPRADSLQQPELRVYSMRSKLRIVETKMDQQCYQESKPIAIPEEMKALEKNRTWDFADKPNGKMPVGCKWVFVVKYKSDGSIESKSSLFLAANPDWQLEQLDIKNAFLNGDLEEEVYMELPHGFNHGRKEGKAQSDNNLFYRHNDGTVTILIAYVDDIIVTGNDPMEMERLKEKLVVEFETKDLGPLHYFLGMEVARNKSGIPVSQRKYILDLLKETGMLGCKPVDTPMDPLKKIGEQKESTPVDTGRYQRLVRKLIYLSHTRPNIAFAVSVVSQYMHAPCEEHMEAVYRIMKYLKGSLGKGLYFRKNETRSIEGFTNANWTGSIDDRRSTSSYCTFVWGNLVT</sequence>
<reference evidence="3 4" key="1">
    <citation type="journal article" date="2018" name="PLoS Genet.">
        <title>Population sequencing reveals clonal diversity and ancestral inbreeding in the grapevine cultivar Chardonnay.</title>
        <authorList>
            <person name="Roach M.J."/>
            <person name="Johnson D.L."/>
            <person name="Bohlmann J."/>
            <person name="van Vuuren H.J."/>
            <person name="Jones S.J."/>
            <person name="Pretorius I.S."/>
            <person name="Schmidt S.A."/>
            <person name="Borneman A.R."/>
        </authorList>
    </citation>
    <scope>NUCLEOTIDE SEQUENCE [LARGE SCALE GENOMIC DNA]</scope>
    <source>
        <strain evidence="4">cv. Chardonnay</strain>
        <tissue evidence="3">Leaf</tissue>
    </source>
</reference>
<feature type="domain" description="Reverse transcriptase Ty1/copia-type" evidence="2">
    <location>
        <begin position="181"/>
        <end position="227"/>
    </location>
</feature>
<evidence type="ECO:0000313" key="4">
    <source>
        <dbReference type="Proteomes" id="UP000288805"/>
    </source>
</evidence>
<feature type="region of interest" description="Disordered" evidence="1">
    <location>
        <begin position="74"/>
        <end position="100"/>
    </location>
</feature>
<dbReference type="Pfam" id="PF07727">
    <property type="entry name" value="RVT_2"/>
    <property type="match status" value="2"/>
</dbReference>
<gene>
    <name evidence="3" type="primary">RE1_1456</name>
    <name evidence="3" type="ORF">CK203_046676</name>
</gene>
<dbReference type="PANTHER" id="PTHR11439:SF440">
    <property type="entry name" value="INTEGRASE CATALYTIC DOMAIN-CONTAINING PROTEIN"/>
    <property type="match status" value="1"/>
</dbReference>
<evidence type="ECO:0000313" key="3">
    <source>
        <dbReference type="EMBL" id="RVW84719.1"/>
    </source>
</evidence>
<feature type="region of interest" description="Disordered" evidence="1">
    <location>
        <begin position="28"/>
        <end position="61"/>
    </location>
</feature>
<feature type="compositionally biased region" description="Polar residues" evidence="1">
    <location>
        <begin position="45"/>
        <end position="54"/>
    </location>
</feature>